<feature type="domain" description="RNA polymerase Rpb7-like N-terminal" evidence="6">
    <location>
        <begin position="8"/>
        <end position="64"/>
    </location>
</feature>
<protein>
    <submittedName>
        <fullName evidence="8">DNA-directed RNA polymerase III complex subunit Rpc25</fullName>
    </submittedName>
</protein>
<keyword evidence="3 8" id="KW-0240">DNA-directed RNA polymerase</keyword>
<dbReference type="AlphaFoldDB" id="A0A9W8H2Q5"/>
<proteinExistence type="inferred from homology"/>
<reference evidence="8" key="1">
    <citation type="submission" date="2022-07" db="EMBL/GenBank/DDBJ databases">
        <title>Phylogenomic reconstructions and comparative analyses of Kickxellomycotina fungi.</title>
        <authorList>
            <person name="Reynolds N.K."/>
            <person name="Stajich J.E."/>
            <person name="Barry K."/>
            <person name="Grigoriev I.V."/>
            <person name="Crous P."/>
            <person name="Smith M.E."/>
        </authorList>
    </citation>
    <scope>NUCLEOTIDE SEQUENCE</scope>
    <source>
        <strain evidence="8">BCRC 34297</strain>
    </source>
</reference>
<dbReference type="InterPro" id="IPR013238">
    <property type="entry name" value="RNA_pol_III_Rbc25"/>
</dbReference>
<accession>A0A9W8H2Q5</accession>
<dbReference type="Gene3D" id="2.40.50.140">
    <property type="entry name" value="Nucleic acid-binding proteins"/>
    <property type="match status" value="1"/>
</dbReference>
<gene>
    <name evidence="8" type="primary">rpc25</name>
    <name evidence="8" type="ORF">GGI19_002432</name>
</gene>
<feature type="domain" description="RNA polymerase III subunit Rpc25" evidence="7">
    <location>
        <begin position="83"/>
        <end position="194"/>
    </location>
</feature>
<sequence length="194" mass="22194">MFVLAVLRDTLKIVPSEFTKSREEALKYEINRKYANRVLHDIGLCMMVHDILEIDEGYVQHSEGWIWVKVIFRLIVFRPFKDEILVGRIRSASPEGIQVSMGFFDDITISADQMPVGSEYNGTEGVWVWRYEGNELFMDLDEQVRFQVLDSAFLDVNPPRPKIGDVDSVPASHPPPYSLICTIAGDGLGLLTWW</sequence>
<dbReference type="CDD" id="cd04330">
    <property type="entry name" value="RNAP_III_Rpc25_N"/>
    <property type="match status" value="1"/>
</dbReference>
<dbReference type="PANTHER" id="PTHR12709:SF1">
    <property type="entry name" value="DNA-DIRECTED RNA POLYMERASE III SUBUNIT RPC8"/>
    <property type="match status" value="1"/>
</dbReference>
<name>A0A9W8H2Q5_9FUNG</name>
<dbReference type="Proteomes" id="UP001140011">
    <property type="component" value="Unassembled WGS sequence"/>
</dbReference>
<evidence type="ECO:0000259" key="7">
    <source>
        <dbReference type="Pfam" id="PF08292"/>
    </source>
</evidence>
<dbReference type="SUPFAM" id="SSF88798">
    <property type="entry name" value="N-terminal, heterodimerisation domain of RBP7 (RpoE)"/>
    <property type="match status" value="1"/>
</dbReference>
<evidence type="ECO:0000313" key="9">
    <source>
        <dbReference type="Proteomes" id="UP001140011"/>
    </source>
</evidence>
<keyword evidence="9" id="KW-1185">Reference proteome</keyword>
<dbReference type="InterPro" id="IPR036898">
    <property type="entry name" value="RNA_pol_Rpb7-like_N_sf"/>
</dbReference>
<evidence type="ECO:0000256" key="2">
    <source>
        <dbReference type="ARBA" id="ARBA00009307"/>
    </source>
</evidence>
<dbReference type="Pfam" id="PF08292">
    <property type="entry name" value="RNA_pol_Rbc25"/>
    <property type="match status" value="1"/>
</dbReference>
<dbReference type="EMBL" id="JANBUH010000119">
    <property type="protein sequence ID" value="KAJ2754396.1"/>
    <property type="molecule type" value="Genomic_DNA"/>
</dbReference>
<comment type="similarity">
    <text evidence="2">Belongs to the eukaryotic RPB7/RPC8 RNA polymerase subunit family.</text>
</comment>
<dbReference type="InterPro" id="IPR012340">
    <property type="entry name" value="NA-bd_OB-fold"/>
</dbReference>
<evidence type="ECO:0000256" key="4">
    <source>
        <dbReference type="ARBA" id="ARBA00023163"/>
    </source>
</evidence>
<keyword evidence="5" id="KW-0539">Nucleus</keyword>
<dbReference type="InterPro" id="IPR005576">
    <property type="entry name" value="Rpb7-like_N"/>
</dbReference>
<dbReference type="GO" id="GO:0005666">
    <property type="term" value="C:RNA polymerase III complex"/>
    <property type="evidence" value="ECO:0007669"/>
    <property type="project" value="TreeGrafter"/>
</dbReference>
<dbReference type="Gene3D" id="3.30.1490.120">
    <property type="entry name" value="RNA polymerase Rpb7-like, N-terminal domain"/>
    <property type="match status" value="1"/>
</dbReference>
<organism evidence="8 9">
    <name type="scientific">Coemansia pectinata</name>
    <dbReference type="NCBI Taxonomy" id="1052879"/>
    <lineage>
        <taxon>Eukaryota</taxon>
        <taxon>Fungi</taxon>
        <taxon>Fungi incertae sedis</taxon>
        <taxon>Zoopagomycota</taxon>
        <taxon>Kickxellomycotina</taxon>
        <taxon>Kickxellomycetes</taxon>
        <taxon>Kickxellales</taxon>
        <taxon>Kickxellaceae</taxon>
        <taxon>Coemansia</taxon>
    </lineage>
</organism>
<evidence type="ECO:0000256" key="3">
    <source>
        <dbReference type="ARBA" id="ARBA00022478"/>
    </source>
</evidence>
<keyword evidence="4" id="KW-0804">Transcription</keyword>
<comment type="subcellular location">
    <subcellularLocation>
        <location evidence="1">Nucleus</location>
    </subcellularLocation>
</comment>
<comment type="caution">
    <text evidence="8">The sequence shown here is derived from an EMBL/GenBank/DDBJ whole genome shotgun (WGS) entry which is preliminary data.</text>
</comment>
<evidence type="ECO:0000256" key="1">
    <source>
        <dbReference type="ARBA" id="ARBA00004123"/>
    </source>
</evidence>
<dbReference type="Pfam" id="PF03876">
    <property type="entry name" value="SHS2_Rpb7-N"/>
    <property type="match status" value="1"/>
</dbReference>
<evidence type="ECO:0000313" key="8">
    <source>
        <dbReference type="EMBL" id="KAJ2754396.1"/>
    </source>
</evidence>
<dbReference type="InterPro" id="IPR045113">
    <property type="entry name" value="Rpb7-like"/>
</dbReference>
<dbReference type="PANTHER" id="PTHR12709">
    <property type="entry name" value="DNA-DIRECTED RNA POLYMERASE II, III"/>
    <property type="match status" value="1"/>
</dbReference>
<dbReference type="OrthoDB" id="10256606at2759"/>
<dbReference type="GO" id="GO:0006384">
    <property type="term" value="P:transcription initiation at RNA polymerase III promoter"/>
    <property type="evidence" value="ECO:0007669"/>
    <property type="project" value="TreeGrafter"/>
</dbReference>
<dbReference type="SUPFAM" id="SSF50249">
    <property type="entry name" value="Nucleic acid-binding proteins"/>
    <property type="match status" value="1"/>
</dbReference>
<evidence type="ECO:0000259" key="6">
    <source>
        <dbReference type="Pfam" id="PF03876"/>
    </source>
</evidence>
<evidence type="ECO:0000256" key="5">
    <source>
        <dbReference type="ARBA" id="ARBA00023242"/>
    </source>
</evidence>